<dbReference type="Proteomes" id="UP000552097">
    <property type="component" value="Unassembled WGS sequence"/>
</dbReference>
<organism evidence="2 3">
    <name type="scientific">Saccharothrix ecbatanensis</name>
    <dbReference type="NCBI Taxonomy" id="1105145"/>
    <lineage>
        <taxon>Bacteria</taxon>
        <taxon>Bacillati</taxon>
        <taxon>Actinomycetota</taxon>
        <taxon>Actinomycetes</taxon>
        <taxon>Pseudonocardiales</taxon>
        <taxon>Pseudonocardiaceae</taxon>
        <taxon>Saccharothrix</taxon>
    </lineage>
</organism>
<gene>
    <name evidence="2" type="ORF">F4560_001845</name>
</gene>
<reference evidence="2 3" key="1">
    <citation type="submission" date="2020-08" db="EMBL/GenBank/DDBJ databases">
        <title>Sequencing the genomes of 1000 actinobacteria strains.</title>
        <authorList>
            <person name="Klenk H.-P."/>
        </authorList>
    </citation>
    <scope>NUCLEOTIDE SEQUENCE [LARGE SCALE GENOMIC DNA]</scope>
    <source>
        <strain evidence="2 3">DSM 45486</strain>
    </source>
</reference>
<comment type="caution">
    <text evidence="2">The sequence shown here is derived from an EMBL/GenBank/DDBJ whole genome shotgun (WGS) entry which is preliminary data.</text>
</comment>
<sequence>MHETDFGRAVANPRRTRLGADWTARPTDVTDRSQPSPGPTSDAGARSMRMNHEGGGRSSAWR</sequence>
<feature type="region of interest" description="Disordered" evidence="1">
    <location>
        <begin position="1"/>
        <end position="62"/>
    </location>
</feature>
<name>A0A7W9LZV9_9PSEU</name>
<protein>
    <submittedName>
        <fullName evidence="2">Uncharacterized protein</fullName>
    </submittedName>
</protein>
<evidence type="ECO:0000313" key="3">
    <source>
        <dbReference type="Proteomes" id="UP000552097"/>
    </source>
</evidence>
<proteinExistence type="predicted"/>
<evidence type="ECO:0000313" key="2">
    <source>
        <dbReference type="EMBL" id="MBB5802077.1"/>
    </source>
</evidence>
<dbReference type="AlphaFoldDB" id="A0A7W9LZV9"/>
<dbReference type="EMBL" id="JACHMO010000001">
    <property type="protein sequence ID" value="MBB5802077.1"/>
    <property type="molecule type" value="Genomic_DNA"/>
</dbReference>
<accession>A0A7W9LZV9</accession>
<evidence type="ECO:0000256" key="1">
    <source>
        <dbReference type="SAM" id="MobiDB-lite"/>
    </source>
</evidence>
<keyword evidence="3" id="KW-1185">Reference proteome</keyword>